<accession>A0ABY3YYZ2</accession>
<dbReference type="Proteomes" id="UP000829494">
    <property type="component" value="Chromosome"/>
</dbReference>
<reference evidence="2 3" key="1">
    <citation type="submission" date="2022-03" db="EMBL/GenBank/DDBJ databases">
        <title>Complete genome of Streptomyces rimosus ssp. rimosus R7 (=ATCC 10970).</title>
        <authorList>
            <person name="Beganovic S."/>
            <person name="Ruckert C."/>
            <person name="Busche T."/>
            <person name="Kalinowski J."/>
            <person name="Wittmann C."/>
        </authorList>
    </citation>
    <scope>NUCLEOTIDE SEQUENCE [LARGE SCALE GENOMIC DNA]</scope>
    <source>
        <strain evidence="2 3">R7</strain>
    </source>
</reference>
<evidence type="ECO:0000313" key="2">
    <source>
        <dbReference type="EMBL" id="UNZ03262.1"/>
    </source>
</evidence>
<proteinExistence type="predicted"/>
<dbReference type="RefSeq" id="WP_003982304.1">
    <property type="nucleotide sequence ID" value="NZ_JNYR01000016.1"/>
</dbReference>
<dbReference type="EMBL" id="CP094298">
    <property type="protein sequence ID" value="UNZ03262.1"/>
    <property type="molecule type" value="Genomic_DNA"/>
</dbReference>
<dbReference type="InterPro" id="IPR007278">
    <property type="entry name" value="DUF397"/>
</dbReference>
<sequence>MSRFEWQKSSFSEGHTEACVEVATGPGATRWMRESAEPEVVMGVSVGALGGLVRVVKSGGLGRGGG</sequence>
<evidence type="ECO:0000259" key="1">
    <source>
        <dbReference type="Pfam" id="PF04149"/>
    </source>
</evidence>
<organism evidence="2 3">
    <name type="scientific">Streptomyces rimosus subsp. rimosus</name>
    <dbReference type="NCBI Taxonomy" id="132474"/>
    <lineage>
        <taxon>Bacteria</taxon>
        <taxon>Bacillati</taxon>
        <taxon>Actinomycetota</taxon>
        <taxon>Actinomycetes</taxon>
        <taxon>Kitasatosporales</taxon>
        <taxon>Streptomycetaceae</taxon>
        <taxon>Streptomyces</taxon>
    </lineage>
</organism>
<feature type="domain" description="DUF397" evidence="1">
    <location>
        <begin position="5"/>
        <end position="57"/>
    </location>
</feature>
<dbReference type="Pfam" id="PF04149">
    <property type="entry name" value="DUF397"/>
    <property type="match status" value="1"/>
</dbReference>
<keyword evidence="3" id="KW-1185">Reference proteome</keyword>
<dbReference type="GeneID" id="66857640"/>
<name>A0ABY3YYZ2_STRRM</name>
<evidence type="ECO:0000313" key="3">
    <source>
        <dbReference type="Proteomes" id="UP000829494"/>
    </source>
</evidence>
<protein>
    <recommendedName>
        <fullName evidence="1">DUF397 domain-containing protein</fullName>
    </recommendedName>
</protein>
<gene>
    <name evidence="2" type="ORF">SRIMR7_13990</name>
</gene>